<reference evidence="1 2" key="1">
    <citation type="submission" date="2018-07" db="EMBL/GenBank/DDBJ databases">
        <title>Genomic Encyclopedia of Type Strains, Phase IV (KMG-IV): sequencing the most valuable type-strain genomes for metagenomic binning, comparative biology and taxonomic classification.</title>
        <authorList>
            <person name="Goeker M."/>
        </authorList>
    </citation>
    <scope>NUCLEOTIDE SEQUENCE [LARGE SCALE GENOMIC DNA]</scope>
    <source>
        <strain evidence="1 2">DSM 21634</strain>
    </source>
</reference>
<evidence type="ECO:0000313" key="1">
    <source>
        <dbReference type="EMBL" id="RCW71588.1"/>
    </source>
</evidence>
<dbReference type="AlphaFoldDB" id="A0A368XX22"/>
<dbReference type="InterPro" id="IPR014710">
    <property type="entry name" value="RmlC-like_jellyroll"/>
</dbReference>
<evidence type="ECO:0000313" key="2">
    <source>
        <dbReference type="Proteomes" id="UP000252884"/>
    </source>
</evidence>
<keyword evidence="2" id="KW-1185">Reference proteome</keyword>
<dbReference type="InterPro" id="IPR011051">
    <property type="entry name" value="RmlC_Cupin_sf"/>
</dbReference>
<dbReference type="EMBL" id="QPJK01000004">
    <property type="protein sequence ID" value="RCW71588.1"/>
    <property type="molecule type" value="Genomic_DNA"/>
</dbReference>
<gene>
    <name evidence="1" type="ORF">DES41_104408</name>
</gene>
<sequence>MPSSSSVPRPKLHREFFAIGRADAAWTAVDSTAGRIEEIVLADNFDAASGTGSRTRLARWSAGALIDRPVVHDFHEEVFIVEGDFVVGCDAEGQGGETFGAYTFACRPPGALHGPFTSRTGCVLFEICYY</sequence>
<evidence type="ECO:0008006" key="3">
    <source>
        <dbReference type="Google" id="ProtNLM"/>
    </source>
</evidence>
<accession>A0A368XX22</accession>
<proteinExistence type="predicted"/>
<name>A0A368XX22_9BURK</name>
<dbReference type="Gene3D" id="2.60.120.10">
    <property type="entry name" value="Jelly Rolls"/>
    <property type="match status" value="1"/>
</dbReference>
<dbReference type="SUPFAM" id="SSF51182">
    <property type="entry name" value="RmlC-like cupins"/>
    <property type="match status" value="1"/>
</dbReference>
<dbReference type="Proteomes" id="UP000252884">
    <property type="component" value="Unassembled WGS sequence"/>
</dbReference>
<dbReference type="OrthoDB" id="9793147at2"/>
<dbReference type="RefSeq" id="WP_114468796.1">
    <property type="nucleotide sequence ID" value="NZ_QPJK01000004.1"/>
</dbReference>
<comment type="caution">
    <text evidence="1">The sequence shown here is derived from an EMBL/GenBank/DDBJ whole genome shotgun (WGS) entry which is preliminary data.</text>
</comment>
<organism evidence="1 2">
    <name type="scientific">Pseudorhodoferax soli</name>
    <dbReference type="NCBI Taxonomy" id="545864"/>
    <lineage>
        <taxon>Bacteria</taxon>
        <taxon>Pseudomonadati</taxon>
        <taxon>Pseudomonadota</taxon>
        <taxon>Betaproteobacteria</taxon>
        <taxon>Burkholderiales</taxon>
        <taxon>Comamonadaceae</taxon>
    </lineage>
</organism>
<protein>
    <recommendedName>
        <fullName evidence="3">ChrR-like protein with cupin domain</fullName>
    </recommendedName>
</protein>